<keyword evidence="3" id="KW-1185">Reference proteome</keyword>
<evidence type="ECO:0000313" key="3">
    <source>
        <dbReference type="Proteomes" id="UP001295684"/>
    </source>
</evidence>
<feature type="region of interest" description="Disordered" evidence="1">
    <location>
        <begin position="146"/>
        <end position="167"/>
    </location>
</feature>
<sequence length="438" mass="50230">MSNFENEPNASGSPQDQRNFQHFEKEIQEDHPEQNRQISSQLDYFHSHSCQGLSPQVADKVAKARSVYKTPKKNRNQGFFLSNGQRPFTARVNKLHKKKKQHFSSEQRKMNILKIVKKQTNLAIIRESIEKESQGITSNEVNTIMKPSRTSNLPNKRKKRAQSQGKPSLCGRDFEGLYLQSSENYLNNDMHFLYQGGTPINMPEEKNNCKPLPLAVAKINFQSEIKPTKSQRGFYDSKYCSVNSRIDHKQESKKKKCSIINCTPFKGKSIKKRVGTAISPHTDTKPFLKRIASNSKPYVDKRNYGRTLLPNKSNIPSLTRKLCTNSKSLFTKDQLSDLINKRRVEKVFESIPPCKTLFPKRSKSKRSLKSIRRKISQFIKSDSLLTPLKNDYITKNLPSRATLMSSMKADNQSFKLSQNRINLQIAASNVTEDQNFHG</sequence>
<reference evidence="2" key="1">
    <citation type="submission" date="2023-07" db="EMBL/GenBank/DDBJ databases">
        <authorList>
            <consortium name="AG Swart"/>
            <person name="Singh M."/>
            <person name="Singh A."/>
            <person name="Seah K."/>
            <person name="Emmerich C."/>
        </authorList>
    </citation>
    <scope>NUCLEOTIDE SEQUENCE</scope>
    <source>
        <strain evidence="2">DP1</strain>
    </source>
</reference>
<organism evidence="2 3">
    <name type="scientific">Euplotes crassus</name>
    <dbReference type="NCBI Taxonomy" id="5936"/>
    <lineage>
        <taxon>Eukaryota</taxon>
        <taxon>Sar</taxon>
        <taxon>Alveolata</taxon>
        <taxon>Ciliophora</taxon>
        <taxon>Intramacronucleata</taxon>
        <taxon>Spirotrichea</taxon>
        <taxon>Hypotrichia</taxon>
        <taxon>Euplotida</taxon>
        <taxon>Euplotidae</taxon>
        <taxon>Moneuplotes</taxon>
    </lineage>
</organism>
<dbReference type="EMBL" id="CAMPGE010008423">
    <property type="protein sequence ID" value="CAI2367323.1"/>
    <property type="molecule type" value="Genomic_DNA"/>
</dbReference>
<feature type="compositionally biased region" description="Basic and acidic residues" evidence="1">
    <location>
        <begin position="19"/>
        <end position="34"/>
    </location>
</feature>
<proteinExistence type="predicted"/>
<comment type="caution">
    <text evidence="2">The sequence shown here is derived from an EMBL/GenBank/DDBJ whole genome shotgun (WGS) entry which is preliminary data.</text>
</comment>
<feature type="compositionally biased region" description="Polar residues" evidence="1">
    <location>
        <begin position="1"/>
        <end position="18"/>
    </location>
</feature>
<feature type="region of interest" description="Disordered" evidence="1">
    <location>
        <begin position="1"/>
        <end position="36"/>
    </location>
</feature>
<name>A0AAD1UHF7_EUPCR</name>
<accession>A0AAD1UHF7</accession>
<evidence type="ECO:0000256" key="1">
    <source>
        <dbReference type="SAM" id="MobiDB-lite"/>
    </source>
</evidence>
<dbReference type="Proteomes" id="UP001295684">
    <property type="component" value="Unassembled WGS sequence"/>
</dbReference>
<dbReference type="AlphaFoldDB" id="A0AAD1UHF7"/>
<gene>
    <name evidence="2" type="ORF">ECRASSUSDP1_LOCUS8605</name>
</gene>
<protein>
    <submittedName>
        <fullName evidence="2">Uncharacterized protein</fullName>
    </submittedName>
</protein>
<evidence type="ECO:0000313" key="2">
    <source>
        <dbReference type="EMBL" id="CAI2367323.1"/>
    </source>
</evidence>